<dbReference type="AlphaFoldDB" id="A0A1X9YYY8"/>
<evidence type="ECO:0008006" key="3">
    <source>
        <dbReference type="Google" id="ProtNLM"/>
    </source>
</evidence>
<keyword evidence="2" id="KW-1185">Reference proteome</keyword>
<accession>A0A1X9YYY8</accession>
<protein>
    <recommendedName>
        <fullName evidence="3">Adhesin domain-containing protein</fullName>
    </recommendedName>
</protein>
<evidence type="ECO:0000313" key="2">
    <source>
        <dbReference type="Proteomes" id="UP000266292"/>
    </source>
</evidence>
<sequence length="319" mass="34969">MPELKELAKLNIAVQTGNAGAEAAFDAEKRRTIEKTFKVNGSDVLGIENEWGKVHVNTWDRNEIRVKVDIIARASSEAIAQEMLNNVSVMESRQGSTYAFRTKLAPMHINGRNNSKGLEINYTVYMPENNAVVVKNSFGDIYLASLKGKADIDLRYGALKCDRLANAGNSVKLAYGSGSCTYFNGGNISVAYADMKVGEAGGLQGSSKYSDFKIGSLEETMEMDIKYGSFRIDNISKNIRRISLDTGFTPVNLHFADNAAFNFDVNVRFGNFNVDKSLVTITSLEKSYTSAEYKGRFGGASPKGVVSINSKYGDVKFTK</sequence>
<name>A0A1X9YYY8_9BACT</name>
<dbReference type="Proteomes" id="UP000266292">
    <property type="component" value="Chromosome"/>
</dbReference>
<organism evidence="1 2">
    <name type="scientific">Pontibacter actiniarum</name>
    <dbReference type="NCBI Taxonomy" id="323450"/>
    <lineage>
        <taxon>Bacteria</taxon>
        <taxon>Pseudomonadati</taxon>
        <taxon>Bacteroidota</taxon>
        <taxon>Cytophagia</taxon>
        <taxon>Cytophagales</taxon>
        <taxon>Hymenobacteraceae</taxon>
        <taxon>Pontibacter</taxon>
    </lineage>
</organism>
<dbReference type="KEGG" id="pact:CA264_19615"/>
<evidence type="ECO:0000313" key="1">
    <source>
        <dbReference type="EMBL" id="ARS37964.1"/>
    </source>
</evidence>
<dbReference type="STRING" id="709015.GCA_000472485_03959"/>
<dbReference type="EMBL" id="CP021235">
    <property type="protein sequence ID" value="ARS37964.1"/>
    <property type="molecule type" value="Genomic_DNA"/>
</dbReference>
<gene>
    <name evidence="1" type="ORF">CA264_19615</name>
</gene>
<reference evidence="2" key="1">
    <citation type="submission" date="2017-05" db="EMBL/GenBank/DDBJ databases">
        <authorList>
            <person name="Ray J."/>
            <person name="Price M."/>
            <person name="Deutschbauer A."/>
        </authorList>
    </citation>
    <scope>NUCLEOTIDE SEQUENCE [LARGE SCALE GENOMIC DNA]</scope>
    <source>
        <strain evidence="2">DSM 19842</strain>
    </source>
</reference>
<proteinExistence type="predicted"/>